<dbReference type="SMART" id="SM00116">
    <property type="entry name" value="CBS"/>
    <property type="match status" value="4"/>
</dbReference>
<dbReference type="InterPro" id="IPR046342">
    <property type="entry name" value="CBS_dom_sf"/>
</dbReference>
<accession>A0A7L9FHI5</accession>
<evidence type="ECO:0000259" key="3">
    <source>
        <dbReference type="PROSITE" id="PS51371"/>
    </source>
</evidence>
<dbReference type="FunCoup" id="A0A7L9FHI5">
    <property type="interactions" value="38"/>
</dbReference>
<dbReference type="Gene3D" id="3.10.580.10">
    <property type="entry name" value="CBS-domain"/>
    <property type="match status" value="2"/>
</dbReference>
<feature type="domain" description="CBS" evidence="3">
    <location>
        <begin position="89"/>
        <end position="148"/>
    </location>
</feature>
<gene>
    <name evidence="4" type="ORF">IG193_05540</name>
</gene>
<reference evidence="4 5" key="1">
    <citation type="submission" date="2020-10" db="EMBL/GenBank/DDBJ databases">
        <title>Thermofilum lucidum 3507LT sp. nov. a novel member of Thermofilaceae family isolated from Chile hot spring, and proposal of description order Thermofilales.</title>
        <authorList>
            <person name="Zayulina K.S."/>
            <person name="Elcheninov A.G."/>
            <person name="Toshchakov S.V."/>
            <person name="Kublanov I.V."/>
        </authorList>
    </citation>
    <scope>NUCLEOTIDE SEQUENCE [LARGE SCALE GENOMIC DNA]</scope>
    <source>
        <strain evidence="4 5">3507LT</strain>
    </source>
</reference>
<dbReference type="AlphaFoldDB" id="A0A7L9FHI5"/>
<dbReference type="Proteomes" id="UP000594121">
    <property type="component" value="Chromosome"/>
</dbReference>
<feature type="domain" description="CBS" evidence="3">
    <location>
        <begin position="152"/>
        <end position="207"/>
    </location>
</feature>
<feature type="domain" description="CBS" evidence="3">
    <location>
        <begin position="227"/>
        <end position="284"/>
    </location>
</feature>
<dbReference type="GeneID" id="59149338"/>
<dbReference type="InParanoid" id="A0A7L9FHI5"/>
<evidence type="ECO:0000313" key="5">
    <source>
        <dbReference type="Proteomes" id="UP000594121"/>
    </source>
</evidence>
<keyword evidence="1 2" id="KW-0129">CBS domain</keyword>
<dbReference type="PANTHER" id="PTHR43080:SF2">
    <property type="entry name" value="CBS DOMAIN-CONTAINING PROTEIN"/>
    <property type="match status" value="1"/>
</dbReference>
<organism evidence="4 5">
    <name type="scientific">Infirmifilum lucidum</name>
    <dbReference type="NCBI Taxonomy" id="2776706"/>
    <lineage>
        <taxon>Archaea</taxon>
        <taxon>Thermoproteota</taxon>
        <taxon>Thermoprotei</taxon>
        <taxon>Thermofilales</taxon>
        <taxon>Thermofilaceae</taxon>
        <taxon>Infirmifilum</taxon>
    </lineage>
</organism>
<sequence>MKVLELGVGRYPPALYLGIRARVLDVLLGMASRRVRHCPLVDDAGRLVSMVSARDLMDFLGGRRFNDIVVKGYGGDVYRALKEVDASALSYKPPFVYVDSDLREVVETMFYRGVGALAVVDRENKLVGLISERHMMLLFADAETHVKVKEIMTRNLVSLAPSDTVRRGLQLMSERRVRRIPLVAGGALHGIVTVKDIIGFLASEDSLKMMQAGHVEAVYETPLAYIASRPVVTVDPEDDVGRAIRHMKDRGIGAVMVSSGGKPVGILTERDVMTRLPQVKGVETFIDELRQKIYASRVSF</sequence>
<keyword evidence="5" id="KW-1185">Reference proteome</keyword>
<dbReference type="InterPro" id="IPR000644">
    <property type="entry name" value="CBS_dom"/>
</dbReference>
<name>A0A7L9FHI5_9CREN</name>
<proteinExistence type="predicted"/>
<dbReference type="RefSeq" id="WP_192818207.1">
    <property type="nucleotide sequence ID" value="NZ_CP062310.1"/>
</dbReference>
<evidence type="ECO:0000256" key="2">
    <source>
        <dbReference type="PROSITE-ProRule" id="PRU00703"/>
    </source>
</evidence>
<feature type="domain" description="CBS" evidence="3">
    <location>
        <begin position="10"/>
        <end position="68"/>
    </location>
</feature>
<dbReference type="InterPro" id="IPR051257">
    <property type="entry name" value="Diverse_CBS-Domain"/>
</dbReference>
<protein>
    <submittedName>
        <fullName evidence="4">CBS domain-containing protein</fullName>
    </submittedName>
</protein>
<dbReference type="KEGG" id="thel:IG193_05540"/>
<dbReference type="Pfam" id="PF00571">
    <property type="entry name" value="CBS"/>
    <property type="match status" value="4"/>
</dbReference>
<evidence type="ECO:0000313" key="4">
    <source>
        <dbReference type="EMBL" id="QOJ78235.1"/>
    </source>
</evidence>
<dbReference type="PROSITE" id="PS51371">
    <property type="entry name" value="CBS"/>
    <property type="match status" value="4"/>
</dbReference>
<dbReference type="SUPFAM" id="SSF54631">
    <property type="entry name" value="CBS-domain pair"/>
    <property type="match status" value="2"/>
</dbReference>
<evidence type="ECO:0000256" key="1">
    <source>
        <dbReference type="ARBA" id="ARBA00023122"/>
    </source>
</evidence>
<dbReference type="PANTHER" id="PTHR43080">
    <property type="entry name" value="CBS DOMAIN-CONTAINING PROTEIN CBSX3, MITOCHONDRIAL"/>
    <property type="match status" value="1"/>
</dbReference>
<dbReference type="EMBL" id="CP062310">
    <property type="protein sequence ID" value="QOJ78235.1"/>
    <property type="molecule type" value="Genomic_DNA"/>
</dbReference>